<feature type="compositionally biased region" description="Basic residues" evidence="1">
    <location>
        <begin position="164"/>
        <end position="174"/>
    </location>
</feature>
<keyword evidence="3" id="KW-1185">Reference proteome</keyword>
<feature type="region of interest" description="Disordered" evidence="1">
    <location>
        <begin position="482"/>
        <end position="513"/>
    </location>
</feature>
<dbReference type="EMBL" id="JAWDJX010000001">
    <property type="protein sequence ID" value="KAK3058561.1"/>
    <property type="molecule type" value="Genomic_DNA"/>
</dbReference>
<evidence type="ECO:0000256" key="1">
    <source>
        <dbReference type="SAM" id="MobiDB-lite"/>
    </source>
</evidence>
<comment type="caution">
    <text evidence="2">The sequence shown here is derived from an EMBL/GenBank/DDBJ whole genome shotgun (WGS) entry which is preliminary data.</text>
</comment>
<dbReference type="AlphaFoldDB" id="A0AAJ0LX47"/>
<feature type="region of interest" description="Disordered" evidence="1">
    <location>
        <begin position="222"/>
        <end position="248"/>
    </location>
</feature>
<dbReference type="InterPro" id="IPR013218">
    <property type="entry name" value="Dsn1/Mis13"/>
</dbReference>
<dbReference type="PANTHER" id="PTHR14778">
    <property type="entry name" value="KINETOCHORE-ASSOCIATED PROTEIN DSN1 HOMOLOG"/>
    <property type="match status" value="1"/>
</dbReference>
<feature type="compositionally biased region" description="Basic residues" evidence="1">
    <location>
        <begin position="230"/>
        <end position="242"/>
    </location>
</feature>
<reference evidence="2" key="1">
    <citation type="submission" date="2023-04" db="EMBL/GenBank/DDBJ databases">
        <title>Black Yeasts Isolated from many extreme environments.</title>
        <authorList>
            <person name="Coleine C."/>
            <person name="Stajich J.E."/>
            <person name="Selbmann L."/>
        </authorList>
    </citation>
    <scope>NUCLEOTIDE SEQUENCE</scope>
    <source>
        <strain evidence="2">CCFEE 5312</strain>
    </source>
</reference>
<dbReference type="PANTHER" id="PTHR14778:SF2">
    <property type="entry name" value="KINETOCHORE-ASSOCIATED PROTEIN DSN1 HOMOLOG"/>
    <property type="match status" value="1"/>
</dbReference>
<dbReference type="Proteomes" id="UP001271007">
    <property type="component" value="Unassembled WGS sequence"/>
</dbReference>
<dbReference type="GO" id="GO:0007059">
    <property type="term" value="P:chromosome segregation"/>
    <property type="evidence" value="ECO:0007669"/>
    <property type="project" value="InterPro"/>
</dbReference>
<dbReference type="Pfam" id="PF08202">
    <property type="entry name" value="MIS13"/>
    <property type="match status" value="2"/>
</dbReference>
<evidence type="ECO:0000313" key="2">
    <source>
        <dbReference type="EMBL" id="KAK3058561.1"/>
    </source>
</evidence>
<protein>
    <submittedName>
        <fullName evidence="2">Uncharacterized protein</fullName>
    </submittedName>
</protein>
<feature type="region of interest" description="Disordered" evidence="1">
    <location>
        <begin position="1"/>
        <end position="199"/>
    </location>
</feature>
<name>A0AAJ0LX47_9PEZI</name>
<gene>
    <name evidence="2" type="ORF">LTR09_000125</name>
</gene>
<sequence length="619" mass="68273">MSMILTRSPLEPIGMNGAGVQYSKRRSARLSAEGVEDHEPPAKKNRVAGAQTTSVSTKEQDGDAGGVVKKKRKVYNEADDDFSFSKNKRSKPSAVPAVRNSTSDQPSPAKPQPEAAKVAQAESKAARRKTLKRLPLTPEREKPTRRSKRLSNEGEQTSEASPHKPAHAKSHAKHERSPSPFNARPVTIEKKRKKGADGVEEEKIMRIQLPFADTPVIKRNKEMRKTSAERHRRSSSGMRGKRASSLIDEGRGNGELSAILSQPLLQFDRLLLHSQLRSSRHPLPDRSQSIRTSNVRVSWALTPPPSDSIHPRTPHTARFQNALKNLFANDPIFDTALPHSEVSSAEFFKHISAELTEPRRMRCLLGWCGTRALLPKPNAPKESTTASTLEFQALQAGMLRETQVSWGGGADVRIARVIQEELASDLVTKGILSDWFSRDDDAPPLVPLRKRPNPRNIANVAKAEELERELERLKRERAEWDTLLASAAPPTTAPPTPGRPDDGQLSPLNPDLLDSPQRAILEQLQRPTAEQPSPKDPTAIQQRLQDISQNLEFTVDQFAHGVHALSTTKATADRLAEKSLAEAAGVLEEREEAKRGDGKGVGALDVLRGLAKVLNGRQR</sequence>
<accession>A0AAJ0LX47</accession>
<dbReference type="GO" id="GO:0000444">
    <property type="term" value="C:MIS12/MIND type complex"/>
    <property type="evidence" value="ECO:0007669"/>
    <property type="project" value="InterPro"/>
</dbReference>
<dbReference type="GO" id="GO:0051301">
    <property type="term" value="P:cell division"/>
    <property type="evidence" value="ECO:0007669"/>
    <property type="project" value="InterPro"/>
</dbReference>
<proteinExistence type="predicted"/>
<organism evidence="2 3">
    <name type="scientific">Extremus antarcticus</name>
    <dbReference type="NCBI Taxonomy" id="702011"/>
    <lineage>
        <taxon>Eukaryota</taxon>
        <taxon>Fungi</taxon>
        <taxon>Dikarya</taxon>
        <taxon>Ascomycota</taxon>
        <taxon>Pezizomycotina</taxon>
        <taxon>Dothideomycetes</taxon>
        <taxon>Dothideomycetidae</taxon>
        <taxon>Mycosphaerellales</taxon>
        <taxon>Extremaceae</taxon>
        <taxon>Extremus</taxon>
    </lineage>
</organism>
<evidence type="ECO:0000313" key="3">
    <source>
        <dbReference type="Proteomes" id="UP001271007"/>
    </source>
</evidence>
<feature type="compositionally biased region" description="Low complexity" evidence="1">
    <location>
        <begin position="114"/>
        <end position="123"/>
    </location>
</feature>